<reference evidence="2 3" key="1">
    <citation type="submission" date="2024-06" db="EMBL/GenBank/DDBJ databases">
        <title>Complete genome of Phlyctema vagabunda strain 19-DSS-EL-015.</title>
        <authorList>
            <person name="Fiorenzani C."/>
        </authorList>
    </citation>
    <scope>NUCLEOTIDE SEQUENCE [LARGE SCALE GENOMIC DNA]</scope>
    <source>
        <strain evidence="2 3">19-DSS-EL-015</strain>
    </source>
</reference>
<name>A0ABR4PKD7_9HELO</name>
<feature type="domain" description="N-acetyltransferase" evidence="1">
    <location>
        <begin position="10"/>
        <end position="177"/>
    </location>
</feature>
<dbReference type="CDD" id="cd04301">
    <property type="entry name" value="NAT_SF"/>
    <property type="match status" value="1"/>
</dbReference>
<dbReference type="PANTHER" id="PTHR43305">
    <property type="entry name" value="FAMILY N-ACETYLTRANSFERASE, PUTATIVE (AFU_ORTHOLOGUE AFUA_2G01380)-RELATED"/>
    <property type="match status" value="1"/>
</dbReference>
<dbReference type="Pfam" id="PF00583">
    <property type="entry name" value="Acetyltransf_1"/>
    <property type="match status" value="1"/>
</dbReference>
<gene>
    <name evidence="2" type="ORF">PVAG01_05536</name>
</gene>
<dbReference type="SUPFAM" id="SSF55729">
    <property type="entry name" value="Acyl-CoA N-acyltransferases (Nat)"/>
    <property type="match status" value="1"/>
</dbReference>
<evidence type="ECO:0000259" key="1">
    <source>
        <dbReference type="PROSITE" id="PS51186"/>
    </source>
</evidence>
<organism evidence="2 3">
    <name type="scientific">Phlyctema vagabunda</name>
    <dbReference type="NCBI Taxonomy" id="108571"/>
    <lineage>
        <taxon>Eukaryota</taxon>
        <taxon>Fungi</taxon>
        <taxon>Dikarya</taxon>
        <taxon>Ascomycota</taxon>
        <taxon>Pezizomycotina</taxon>
        <taxon>Leotiomycetes</taxon>
        <taxon>Helotiales</taxon>
        <taxon>Dermateaceae</taxon>
        <taxon>Phlyctema</taxon>
    </lineage>
</organism>
<dbReference type="PANTHER" id="PTHR43305:SF1">
    <property type="entry name" value="FAMILY N-ACETYLTRANSFERASE, PUTATIVE (AFU_ORTHOLOGUE AFUA_2G01380)-RELATED"/>
    <property type="match status" value="1"/>
</dbReference>
<sequence length="178" mass="19182">MAATTEPATFTIRPATSAADLQAIRTLFSAYMLSLGLALDFHDFPSELASLPGKYAAAQGGTLLVAVRSEDQRPMGCVALRPLNLALPLGSDEGARNLCEIKRLYCVPEARGEGVGNALVDAVLERATNLGYAEVRLETLPHMAGPRSMYRKRGFREIAPYYASPLDGPIFLAKGLRE</sequence>
<proteinExistence type="predicted"/>
<dbReference type="InterPro" id="IPR016181">
    <property type="entry name" value="Acyl_CoA_acyltransferase"/>
</dbReference>
<dbReference type="PROSITE" id="PS51186">
    <property type="entry name" value="GNAT"/>
    <property type="match status" value="1"/>
</dbReference>
<evidence type="ECO:0000313" key="2">
    <source>
        <dbReference type="EMBL" id="KAL3423789.1"/>
    </source>
</evidence>
<dbReference type="InterPro" id="IPR052777">
    <property type="entry name" value="Acetyltransferase_Enz"/>
</dbReference>
<dbReference type="Gene3D" id="3.40.630.30">
    <property type="match status" value="1"/>
</dbReference>
<dbReference type="EMBL" id="JBFCZG010000004">
    <property type="protein sequence ID" value="KAL3423789.1"/>
    <property type="molecule type" value="Genomic_DNA"/>
</dbReference>
<dbReference type="Proteomes" id="UP001629113">
    <property type="component" value="Unassembled WGS sequence"/>
</dbReference>
<comment type="caution">
    <text evidence="2">The sequence shown here is derived from an EMBL/GenBank/DDBJ whole genome shotgun (WGS) entry which is preliminary data.</text>
</comment>
<keyword evidence="3" id="KW-1185">Reference proteome</keyword>
<dbReference type="InterPro" id="IPR000182">
    <property type="entry name" value="GNAT_dom"/>
</dbReference>
<accession>A0ABR4PKD7</accession>
<evidence type="ECO:0000313" key="3">
    <source>
        <dbReference type="Proteomes" id="UP001629113"/>
    </source>
</evidence>
<protein>
    <recommendedName>
        <fullName evidence="1">N-acetyltransferase domain-containing protein</fullName>
    </recommendedName>
</protein>